<reference evidence="2 3" key="1">
    <citation type="submission" date="2019-06" db="EMBL/GenBank/DDBJ databases">
        <title>Sorghum-associated microbial communities from plants grown in Nebraska, USA.</title>
        <authorList>
            <person name="Schachtman D."/>
        </authorList>
    </citation>
    <scope>NUCLEOTIDE SEQUENCE [LARGE SCALE GENOMIC DNA]</scope>
    <source>
        <strain evidence="2 3">2482</strain>
    </source>
</reference>
<dbReference type="Pfam" id="PF12708">
    <property type="entry name" value="Pect-lyase_RHGA_epim"/>
    <property type="match status" value="1"/>
</dbReference>
<keyword evidence="3" id="KW-1185">Reference proteome</keyword>
<dbReference type="AlphaFoldDB" id="A0A561CZ26"/>
<proteinExistence type="predicted"/>
<dbReference type="InterPro" id="IPR011050">
    <property type="entry name" value="Pectin_lyase_fold/virulence"/>
</dbReference>
<feature type="domain" description="Rhamnogalacturonase A/B/Epimerase-like pectate lyase" evidence="1">
    <location>
        <begin position="15"/>
        <end position="217"/>
    </location>
</feature>
<dbReference type="InterPro" id="IPR012334">
    <property type="entry name" value="Pectin_lyas_fold"/>
</dbReference>
<dbReference type="GO" id="GO:0016829">
    <property type="term" value="F:lyase activity"/>
    <property type="evidence" value="ECO:0007669"/>
    <property type="project" value="UniProtKB-KW"/>
</dbReference>
<gene>
    <name evidence="2" type="ORF">FB550_111146</name>
</gene>
<dbReference type="Gene3D" id="2.160.20.10">
    <property type="entry name" value="Single-stranded right-handed beta-helix, Pectin lyase-like"/>
    <property type="match status" value="1"/>
</dbReference>
<dbReference type="EMBL" id="VIVN01000011">
    <property type="protein sequence ID" value="TWD96486.1"/>
    <property type="molecule type" value="Genomic_DNA"/>
</dbReference>
<keyword evidence="2" id="KW-0456">Lyase</keyword>
<evidence type="ECO:0000313" key="3">
    <source>
        <dbReference type="Proteomes" id="UP000319671"/>
    </source>
</evidence>
<dbReference type="InterPro" id="IPR024535">
    <property type="entry name" value="RHGA/B-epi-like_pectate_lyase"/>
</dbReference>
<accession>A0A561CZ26</accession>
<dbReference type="Proteomes" id="UP000319671">
    <property type="component" value="Unassembled WGS sequence"/>
</dbReference>
<dbReference type="RefSeq" id="WP_144566969.1">
    <property type="nucleotide sequence ID" value="NZ_VIVN01000011.1"/>
</dbReference>
<dbReference type="SUPFAM" id="SSF51126">
    <property type="entry name" value="Pectin lyase-like"/>
    <property type="match status" value="1"/>
</dbReference>
<organism evidence="2 3">
    <name type="scientific">Neobacillus bataviensis</name>
    <dbReference type="NCBI Taxonomy" id="220685"/>
    <lineage>
        <taxon>Bacteria</taxon>
        <taxon>Bacillati</taxon>
        <taxon>Bacillota</taxon>
        <taxon>Bacilli</taxon>
        <taxon>Bacillales</taxon>
        <taxon>Bacillaceae</taxon>
        <taxon>Neobacillus</taxon>
    </lineage>
</organism>
<protein>
    <submittedName>
        <fullName evidence="2">Pectate lyase-like protein</fullName>
    </submittedName>
</protein>
<evidence type="ECO:0000313" key="2">
    <source>
        <dbReference type="EMBL" id="TWD96486.1"/>
    </source>
</evidence>
<evidence type="ECO:0000259" key="1">
    <source>
        <dbReference type="Pfam" id="PF12708"/>
    </source>
</evidence>
<sequence>MSFPNSMHYYLLPEDFGAKGDGVTDDTEALKNCIASALGGMGILNLKPLVTYVITQTLEIPDYISVKGNNALIKVASEWNKVSVAASVPVDTILWVKGREPLAGTDLTMSTRFIKDLKIDGNPNYCNLIGLYMGTEDQSKITQSSSVNFAVYQCAFKNISISHVFTGLFLAEVWGSYFENISTSYIGDCGLKIQGQIVNNTFVGCQFSGLNNGVYVNGATYQGSIRRPEGCTFLGGFIGSAKRGINVVRGLAFKFSHMVVDLNSLFAVTGADLSDFVFDGCYIYCTSRAIDIQAIYTIRNNTSVAFNHCNINSDGLTDPYVAYVHVKQNGIVFNGCKINGVMYWDDGSSGLVTNCQWGDDPTTQPRIIKCGTGYVRQSLNMFKQDGTLVVTRGTR</sequence>
<name>A0A561CZ26_9BACI</name>
<comment type="caution">
    <text evidence="2">The sequence shown here is derived from an EMBL/GenBank/DDBJ whole genome shotgun (WGS) entry which is preliminary data.</text>
</comment>